<feature type="domain" description="RNase H type-1" evidence="1">
    <location>
        <begin position="46"/>
        <end position="179"/>
    </location>
</feature>
<keyword evidence="3" id="KW-1185">Reference proteome</keyword>
<evidence type="ECO:0000313" key="2">
    <source>
        <dbReference type="EMBL" id="KAF5341589.1"/>
    </source>
</evidence>
<dbReference type="Gene3D" id="3.30.420.10">
    <property type="entry name" value="Ribonuclease H-like superfamily/Ribonuclease H"/>
    <property type="match status" value="1"/>
</dbReference>
<organism evidence="2 3">
    <name type="scientific">Tetrapyrgos nigripes</name>
    <dbReference type="NCBI Taxonomy" id="182062"/>
    <lineage>
        <taxon>Eukaryota</taxon>
        <taxon>Fungi</taxon>
        <taxon>Dikarya</taxon>
        <taxon>Basidiomycota</taxon>
        <taxon>Agaricomycotina</taxon>
        <taxon>Agaricomycetes</taxon>
        <taxon>Agaricomycetidae</taxon>
        <taxon>Agaricales</taxon>
        <taxon>Marasmiineae</taxon>
        <taxon>Marasmiaceae</taxon>
        <taxon>Tetrapyrgos</taxon>
    </lineage>
</organism>
<dbReference type="InterPro" id="IPR036397">
    <property type="entry name" value="RNaseH_sf"/>
</dbReference>
<sequence>MTCPKFHTPLVTHLDRLLNKILHDDPPSLPDEWHKIYGLASLPSSSRPPLVIYINSTCNDAGRPSTAAGLGVFFRDGNVLNSSKRVVGDQSNSRAHLYALLLALQLASANRALHIHSSSEYLINSLTYWAPCHAKTGWACANSDLLSAIALWIASRPAPVKLFKVKSHSISLHLNKVSL</sequence>
<gene>
    <name evidence="2" type="ORF">D9758_014049</name>
</gene>
<name>A0A8H5CHX5_9AGAR</name>
<proteinExistence type="predicted"/>
<comment type="caution">
    <text evidence="2">The sequence shown here is derived from an EMBL/GenBank/DDBJ whole genome shotgun (WGS) entry which is preliminary data.</text>
</comment>
<dbReference type="GO" id="GO:0004523">
    <property type="term" value="F:RNA-DNA hybrid ribonuclease activity"/>
    <property type="evidence" value="ECO:0007669"/>
    <property type="project" value="InterPro"/>
</dbReference>
<dbReference type="GO" id="GO:0003676">
    <property type="term" value="F:nucleic acid binding"/>
    <property type="evidence" value="ECO:0007669"/>
    <property type="project" value="InterPro"/>
</dbReference>
<dbReference type="EMBL" id="JAACJM010000160">
    <property type="protein sequence ID" value="KAF5341589.1"/>
    <property type="molecule type" value="Genomic_DNA"/>
</dbReference>
<accession>A0A8H5CHX5</accession>
<reference evidence="2 3" key="1">
    <citation type="journal article" date="2020" name="ISME J.">
        <title>Uncovering the hidden diversity of litter-decomposition mechanisms in mushroom-forming fungi.</title>
        <authorList>
            <person name="Floudas D."/>
            <person name="Bentzer J."/>
            <person name="Ahren D."/>
            <person name="Johansson T."/>
            <person name="Persson P."/>
            <person name="Tunlid A."/>
        </authorList>
    </citation>
    <scope>NUCLEOTIDE SEQUENCE [LARGE SCALE GENOMIC DNA]</scope>
    <source>
        <strain evidence="2 3">CBS 291.85</strain>
    </source>
</reference>
<dbReference type="InterPro" id="IPR002156">
    <property type="entry name" value="RNaseH_domain"/>
</dbReference>
<dbReference type="InterPro" id="IPR012337">
    <property type="entry name" value="RNaseH-like_sf"/>
</dbReference>
<dbReference type="SUPFAM" id="SSF53098">
    <property type="entry name" value="Ribonuclease H-like"/>
    <property type="match status" value="1"/>
</dbReference>
<dbReference type="AlphaFoldDB" id="A0A8H5CHX5"/>
<protein>
    <recommendedName>
        <fullName evidence="1">RNase H type-1 domain-containing protein</fullName>
    </recommendedName>
</protein>
<evidence type="ECO:0000259" key="1">
    <source>
        <dbReference type="PROSITE" id="PS50879"/>
    </source>
</evidence>
<dbReference type="Proteomes" id="UP000559256">
    <property type="component" value="Unassembled WGS sequence"/>
</dbReference>
<dbReference type="Pfam" id="PF00075">
    <property type="entry name" value="RNase_H"/>
    <property type="match status" value="1"/>
</dbReference>
<evidence type="ECO:0000313" key="3">
    <source>
        <dbReference type="Proteomes" id="UP000559256"/>
    </source>
</evidence>
<dbReference type="OrthoDB" id="2898134at2759"/>
<dbReference type="PROSITE" id="PS50879">
    <property type="entry name" value="RNASE_H_1"/>
    <property type="match status" value="1"/>
</dbReference>